<dbReference type="PANTHER" id="PTHR41247:SF1">
    <property type="entry name" value="HTH-TYPE TRANSCRIPTIONAL REPRESSOR YCNK"/>
    <property type="match status" value="1"/>
</dbReference>
<feature type="transmembrane region" description="Helical" evidence="1">
    <location>
        <begin position="168"/>
        <end position="185"/>
    </location>
</feature>
<evidence type="ECO:0008006" key="4">
    <source>
        <dbReference type="Google" id="ProtNLM"/>
    </source>
</evidence>
<evidence type="ECO:0000256" key="1">
    <source>
        <dbReference type="SAM" id="Phobius"/>
    </source>
</evidence>
<protein>
    <recommendedName>
        <fullName evidence="4">Copper chaperone NosL</fullName>
    </recommendedName>
</protein>
<feature type="transmembrane region" description="Helical" evidence="1">
    <location>
        <begin position="107"/>
        <end position="126"/>
    </location>
</feature>
<dbReference type="InterPro" id="IPR008719">
    <property type="entry name" value="N2O_reductase_NosL"/>
</dbReference>
<evidence type="ECO:0000313" key="3">
    <source>
        <dbReference type="Proteomes" id="UP000093343"/>
    </source>
</evidence>
<proteinExistence type="predicted"/>
<keyword evidence="1" id="KW-0472">Membrane</keyword>
<dbReference type="EMBL" id="LVEN01000011">
    <property type="protein sequence ID" value="OCB76032.1"/>
    <property type="molecule type" value="Genomic_DNA"/>
</dbReference>
<dbReference type="PANTHER" id="PTHR41247">
    <property type="entry name" value="HTH-TYPE TRANSCRIPTIONAL REPRESSOR YCNK"/>
    <property type="match status" value="1"/>
</dbReference>
<name>A0ABX2XM38_9FLAO</name>
<keyword evidence="1" id="KW-0812">Transmembrane</keyword>
<keyword evidence="3" id="KW-1185">Reference proteome</keyword>
<dbReference type="RefSeq" id="WP_065448836.1">
    <property type="nucleotide sequence ID" value="NZ_LVEN01000011.1"/>
</dbReference>
<feature type="transmembrane region" description="Helical" evidence="1">
    <location>
        <begin position="12"/>
        <end position="30"/>
    </location>
</feature>
<sequence>MKNQTLSTFSKVVLFLCSLLLIGSIFVPMWRIELSAPQYPEGLVLKLHATKIAGDVDIINGLNHYIGMKTLHTEDFIEFKILPYILASFGVIAISGLFFAKRKLLHIFFFAFLLFAVLAAVDFYRWNYEYGHNLDPNAAIRVPGMAYQPPLLGYKQLLNFGAYSIPDIGGWMLIAVGVLLFLAIIKEKKSVSRLDKFFGILISTCFLFSCSGDKAIPIKLNTDNCDFCKMGISDGRYGAEIITQKGRAYKFDDIACMANFGKEHQEMQIKAYYVNDYAKENELIRAEKAFFISGGTIKSPMHGNIAAFSNKSEAKAFKAISNANETEWTAIIEK</sequence>
<dbReference type="SUPFAM" id="SSF160387">
    <property type="entry name" value="NosL/MerB-like"/>
    <property type="match status" value="1"/>
</dbReference>
<dbReference type="Proteomes" id="UP000093343">
    <property type="component" value="Unassembled WGS sequence"/>
</dbReference>
<gene>
    <name evidence="2" type="ORF">FLP_07145</name>
</gene>
<accession>A0ABX2XM38</accession>
<feature type="transmembrane region" description="Helical" evidence="1">
    <location>
        <begin position="81"/>
        <end position="100"/>
    </location>
</feature>
<keyword evidence="1" id="KW-1133">Transmembrane helix</keyword>
<organism evidence="2 3">
    <name type="scientific">Flavobacterium piscis</name>
    <dbReference type="NCBI Taxonomy" id="1114874"/>
    <lineage>
        <taxon>Bacteria</taxon>
        <taxon>Pseudomonadati</taxon>
        <taxon>Bacteroidota</taxon>
        <taxon>Flavobacteriia</taxon>
        <taxon>Flavobacteriales</taxon>
        <taxon>Flavobacteriaceae</taxon>
        <taxon>Flavobacterium</taxon>
    </lineage>
</organism>
<comment type="caution">
    <text evidence="2">The sequence shown here is derived from an EMBL/GenBank/DDBJ whole genome shotgun (WGS) entry which is preliminary data.</text>
</comment>
<reference evidence="3" key="1">
    <citation type="submission" date="2016-03" db="EMBL/GenBank/DDBJ databases">
        <title>Draft genome sequence of Paenibacillus glacialis DSM 22343.</title>
        <authorList>
            <person name="Shin S.-K."/>
            <person name="Yi H."/>
        </authorList>
    </citation>
    <scope>NUCLEOTIDE SEQUENCE [LARGE SCALE GENOMIC DNA]</scope>
    <source>
        <strain evidence="3">CCUG 60099</strain>
    </source>
</reference>
<evidence type="ECO:0000313" key="2">
    <source>
        <dbReference type="EMBL" id="OCB76032.1"/>
    </source>
</evidence>
<dbReference type="Pfam" id="PF05573">
    <property type="entry name" value="NosL"/>
    <property type="match status" value="1"/>
</dbReference>